<dbReference type="SUPFAM" id="SSF69322">
    <property type="entry name" value="Tricorn protease domain 2"/>
    <property type="match status" value="1"/>
</dbReference>
<feature type="region of interest" description="Disordered" evidence="1">
    <location>
        <begin position="1783"/>
        <end position="1807"/>
    </location>
</feature>
<dbReference type="GeneID" id="7837864"/>
<dbReference type="SUPFAM" id="SSF50998">
    <property type="entry name" value="Quinoprotein alcohol dehydrogenase-like"/>
    <property type="match status" value="1"/>
</dbReference>
<dbReference type="InterPro" id="IPR015943">
    <property type="entry name" value="WD40/YVTN_repeat-like_dom_sf"/>
</dbReference>
<keyword evidence="4" id="KW-1185">Reference proteome</keyword>
<keyword evidence="2" id="KW-1133">Transmembrane helix</keyword>
<dbReference type="RefSeq" id="XP_001020159.2">
    <property type="nucleotide sequence ID" value="XM_001020159.2"/>
</dbReference>
<feature type="compositionally biased region" description="Polar residues" evidence="1">
    <location>
        <begin position="1792"/>
        <end position="1807"/>
    </location>
</feature>
<dbReference type="OrthoDB" id="338325at2759"/>
<dbReference type="EMBL" id="GG662634">
    <property type="protein sequence ID" value="EAR99914.2"/>
    <property type="molecule type" value="Genomic_DNA"/>
</dbReference>
<reference evidence="4" key="1">
    <citation type="journal article" date="2006" name="PLoS Biol.">
        <title>Macronuclear genome sequence of the ciliate Tetrahymena thermophila, a model eukaryote.</title>
        <authorList>
            <person name="Eisen J.A."/>
            <person name="Coyne R.S."/>
            <person name="Wu M."/>
            <person name="Wu D."/>
            <person name="Thiagarajan M."/>
            <person name="Wortman J.R."/>
            <person name="Badger J.H."/>
            <person name="Ren Q."/>
            <person name="Amedeo P."/>
            <person name="Jones K.M."/>
            <person name="Tallon L.J."/>
            <person name="Delcher A.L."/>
            <person name="Salzberg S.L."/>
            <person name="Silva J.C."/>
            <person name="Haas B.J."/>
            <person name="Majoros W.H."/>
            <person name="Farzad M."/>
            <person name="Carlton J.M."/>
            <person name="Smith R.K. Jr."/>
            <person name="Garg J."/>
            <person name="Pearlman R.E."/>
            <person name="Karrer K.M."/>
            <person name="Sun L."/>
            <person name="Manning G."/>
            <person name="Elde N.C."/>
            <person name="Turkewitz A.P."/>
            <person name="Asai D.J."/>
            <person name="Wilkes D.E."/>
            <person name="Wang Y."/>
            <person name="Cai H."/>
            <person name="Collins K."/>
            <person name="Stewart B.A."/>
            <person name="Lee S.R."/>
            <person name="Wilamowska K."/>
            <person name="Weinberg Z."/>
            <person name="Ruzzo W.L."/>
            <person name="Wloga D."/>
            <person name="Gaertig J."/>
            <person name="Frankel J."/>
            <person name="Tsao C.-C."/>
            <person name="Gorovsky M.A."/>
            <person name="Keeling P.J."/>
            <person name="Waller R.F."/>
            <person name="Patron N.J."/>
            <person name="Cherry J.M."/>
            <person name="Stover N.A."/>
            <person name="Krieger C.J."/>
            <person name="del Toro C."/>
            <person name="Ryder H.F."/>
            <person name="Williamson S.C."/>
            <person name="Barbeau R.A."/>
            <person name="Hamilton E.P."/>
            <person name="Orias E."/>
        </authorList>
    </citation>
    <scope>NUCLEOTIDE SEQUENCE [LARGE SCALE GENOMIC DNA]</scope>
    <source>
        <strain evidence="4">SB210</strain>
    </source>
</reference>
<evidence type="ECO:0000313" key="3">
    <source>
        <dbReference type="EMBL" id="EAR99914.2"/>
    </source>
</evidence>
<dbReference type="Gene3D" id="2.130.10.10">
    <property type="entry name" value="YVTN repeat-like/Quinoprotein amine dehydrogenase"/>
    <property type="match status" value="1"/>
</dbReference>
<dbReference type="Proteomes" id="UP000009168">
    <property type="component" value="Unassembled WGS sequence"/>
</dbReference>
<evidence type="ECO:0000256" key="2">
    <source>
        <dbReference type="SAM" id="Phobius"/>
    </source>
</evidence>
<dbReference type="InterPro" id="IPR011047">
    <property type="entry name" value="Quinoprotein_ADH-like_sf"/>
</dbReference>
<feature type="transmembrane region" description="Helical" evidence="2">
    <location>
        <begin position="2749"/>
        <end position="2770"/>
    </location>
</feature>
<proteinExistence type="predicted"/>
<gene>
    <name evidence="3" type="ORF">TTHERM_00663930</name>
</gene>
<feature type="transmembrane region" description="Helical" evidence="2">
    <location>
        <begin position="25"/>
        <end position="47"/>
    </location>
</feature>
<keyword evidence="2 3" id="KW-0812">Transmembrane</keyword>
<keyword evidence="2" id="KW-0472">Membrane</keyword>
<feature type="transmembrane region" description="Helical" evidence="2">
    <location>
        <begin position="2938"/>
        <end position="2956"/>
    </location>
</feature>
<feature type="transmembrane region" description="Helical" evidence="2">
    <location>
        <begin position="2703"/>
        <end position="2728"/>
    </location>
</feature>
<evidence type="ECO:0000313" key="4">
    <source>
        <dbReference type="Proteomes" id="UP000009168"/>
    </source>
</evidence>
<feature type="transmembrane region" description="Helical" evidence="2">
    <location>
        <begin position="2588"/>
        <end position="2610"/>
    </location>
</feature>
<sequence>MYLFLMTINLLEVYSQIQQKYIVFFFQLFIEIMNILILNFFSIDSFVHLNNQKLNKLNNRNIIKNIKKMIFLVLTLIGFLYLNTQNLKLKIIFLLSQLLIITNSSNSCPTQTYLECATTGQDLMQTFIVKSDATMKKEDILVLVYEKQIDLYQLSDYTKIVDIKIPAFILIQIFNSQTQNDCQIVVFAINKIYFFSVNNAALQKVLNLDDEQIIFDNQMCASADLGYFVSKTKEEKLVVYDYLKKKKHLLDDKLEPIFIFRCQFIVKQDEDTFKLVITENELAISLYESNKTFLNFTKLNYMNSEYQIFDWFFFDGNRLAVKSTDFQRVDYLHMINLNNFEIELVQNVNIQFQVYYSSIHKLWLTTYGSGSFYINGEIFNFEMPENFQIDISDSISTDTSFTRYDYQHFIKLAVNQEQSEIALISYQAIYLFSLPDFKFIAIKQITKKYISEIKQNYVYQENILIDFYKYHWQVYDTKRLKLIFDNYCIEGFQVFDELIVDIYLDLDINRLTILDLFGSGFFAKYDTGEPYFRFVSNQSRSQWLVLADQNLIIIWSTQQLSEVQFYDYLTGDQIATIFELNDYVIFNCYYPKSKNLLLVDYSGTLIVINIQSQQVIQKLILTQTKQFTCNKDDDQFFLLRTDNQVIKFQSIRDLNQTLLLSQLTQKIESTTQILYGSQKLFLMASTLSFPYVLQKMDFQTGEIIQILIKCNSPYLNVNNENYLTVICQDRVYIEGISDDNKQFKKYLNIPTQHQRLKFALIDDIYAFVINIYGVLLQFNLPEGKLVNTIELHSSYQPNTVLIDSVNKMLISGGSEGRIVKYSYIQKQIVKIWKSQEILVMKLDLVNNILIHSSSSFIYSRNYIDSDLTQQLIANVQAQKQLVIVDDDYEYVLRLTSTKSKILNGIFVYPDINVIVGYGDKLYFWDYIQMVKIQTVSGYHNKNIQQFEYVPQLKLIFSAGEDSIIVIYDSDIFEYISSTTLPLSCEGITQIALYKVNYIFIGCYSGEIYLYAIDAIEKKLNYKLENTSLEQFAINKMIINESKDEIYIYSLSWNGYLFNINLILQGIWKNISTILGIYGEIDFKRNIIVSIDQNGFLIALNRFQYEHTIYEQIHNGRIWDLKLVVSQGYVITVGDDKLIQIRNYVKNDHKTISTYFGKYQLRNIVFDEFANIVIVTDVNGGLLLLEYPSLFLKQEFRQETNSLTKPVGKWLQNILFTAFEYEGLLNIWNYEGLLRDTFIFESRKELGIINAQRNERNSSEIFYIDTSLQMMKWNCKYGTKDILGVIKNNEFPLYTNIFQVPSQNSLIFVDFRGIYHIRVDDLKLINYFDQGCISAVHNFQTQKVFQNKQKRQQYLFCQKEYKIIAYELLNDVELKVSWEINPPLKEQIEELNMEDADNEEGNDNMTIEEKIKSYIDLIKIDPVSNLLFFTQSQSFSIVVYNYQLKKYIYKKQDHSQIINNILGDYSDESSRRRIISYSWDGLINVYEFNSKGESFTLYKQLYLCDPNYMQSPFLNNFSVTPEIIQDNSKCIISNIYLAEDYLIAYTPQSFNNVKVFSYPDLEFLTCLPSPTNGYTLAIKTDKQYDMIVLASSFHYIIISYKTLQVKSNLRNLIVFAQQKIKDLIILSDEYILSQFSQSFFLIKVNEANESSKQIQKFTQQKNQFDRFSFNVDKNIFYGQDNLSIKMTIANSNSMVEFLLVVKGSQQCLVEFNPHCSQHCIKKTIKNIEQFNIISKEVYEIESFNFVFNLHSKGEISEFPSFEFSQKTNLTYQVKFNQEDVKLQQDGESKKNDSSQNQKEPLTSPPYLNNTDYIDTENRSFDPASFFPEQSIENRDSIVISPKFASSVSNFNSVTIKNMLLNLNKIQFEQSFENITLFTMKDVELTQFNTVNIRYFVFVNIKQINLHDILIQNQLIKKSLIFLLQSFDSANVLNLKIEHCRAIYKSTILQIQYVPQNISNMSKEFYLNGLTFYNNTYFDGSAVIVATQTKESVIKNVNATNNSQSSFMKSTILQLFINRIVFMSQINYQNNTGILFLISQPYYESRHQSLLETRTIFEDEFYIDKMTIKDNINEFDDSFFIQIISNKFQLNNFKVISNKSQQSGVLFILNSKGGLQNALFENNKSDLYSNLYISSSVIQIEDSEFISNNGYNGGVALIEKSEINISNCKAIKNEATDGGVMYIRNGLKNSRIRKFEFRENSSSGSGGCLVLDNSDIDLSENTFISNRAEIGGAVRYINLQPSFMRNPTSRLIQETENQEIYSQDSCGTYSSNFCSDNQGRLFGKNIGSYVSQIVQVEKQGNEEKLIEQKEFQKNLFKDIRSGQNEKQVVFELLDEFNQKVDFSNVNIQSMSPSLVQELKQFTTKLNKVPNQQQNYTKFSKSNVTDNFGNSNIQIDGDVFQDYFNGKFIFDQYSIEGIPNSQTVIKLEVNPLYVIDPQTYEFQKGDDIYLNVTFRNCEIGEIPLKSCPTCSTINCQECPLGTYSLENPEQATACMKCDYKTSVYCKKNIIKLRQGFWRENESTDVIHYCNNFPQSCNGNESTHYCSIGYIGPLCETCDYEGKVWGESYGKSNLVNNHIDSCQRCSDIKKQYLNFFISVLAIIVFVFIIIFEINRSQVNKLILNLIHISGMQVLGNSAFQKSQKTQLVKLFIHHILVLTAMQSFRFDIKFLDWFQIILSPFMFMNSTLDCILYQLSINFLPLHYMRLLYFNILILFLLFITYLAFKITYLVLASKKNDSEKISLQLYLNSKNSLISLLIAFAFIFQQNIIYSLFSVTSCRQIGQQYYISSYLTEKCYTQQYYTYSFAIVLPLLFIWAILFPFLLYYKIKISQILKPTFTNSVRQVGFMTCDYKIQNSHWEIFKIYIRIFIVTILCFFQNDNFRKGFYISIILMAYLQQLSKKKPYIQNEFQESDQICSFIEIIIMLLISYQNTIQNELEQQIIIQIVTMLSTFIFAFLLLKIVREIIISYLLNCQQQSLLKKIINNLFNKLANKINYDHPQLKQYLQKNVFSIYSIIFLRSSSQKKMIIWQFLRKQFLDFKKRKQDNENAKFFQDESQYYTKISKSLNQITGGAQQNKNLIFQLSNIVDQNIKCVQTQDTLETNQLKSKHSLIAQNCLSNLKKKRKFINIQETSSKSNIKQEQSEKEIKIIISQDSDQQLDEK</sequence>
<dbReference type="KEGG" id="tet:TTHERM_00663930"/>
<feature type="transmembrane region" description="Helical" evidence="2">
    <location>
        <begin position="2797"/>
        <end position="2822"/>
    </location>
</feature>
<feature type="transmembrane region" description="Helical" evidence="2">
    <location>
        <begin position="2672"/>
        <end position="2691"/>
    </location>
</feature>
<protein>
    <submittedName>
        <fullName evidence="3">Transmembrane protein, putative</fullName>
    </submittedName>
</protein>
<organism evidence="3 4">
    <name type="scientific">Tetrahymena thermophila (strain SB210)</name>
    <dbReference type="NCBI Taxonomy" id="312017"/>
    <lineage>
        <taxon>Eukaryota</taxon>
        <taxon>Sar</taxon>
        <taxon>Alveolata</taxon>
        <taxon>Ciliophora</taxon>
        <taxon>Intramacronucleata</taxon>
        <taxon>Oligohymenophorea</taxon>
        <taxon>Hymenostomatida</taxon>
        <taxon>Tetrahymenina</taxon>
        <taxon>Tetrahymenidae</taxon>
        <taxon>Tetrahymena</taxon>
    </lineage>
</organism>
<dbReference type="InParanoid" id="I7MKS0"/>
<feature type="transmembrane region" description="Helical" evidence="2">
    <location>
        <begin position="68"/>
        <end position="84"/>
    </location>
</feature>
<dbReference type="InterPro" id="IPR011050">
    <property type="entry name" value="Pectin_lyase_fold/virulence"/>
</dbReference>
<accession>I7MKS0</accession>
<dbReference type="SUPFAM" id="SSF51126">
    <property type="entry name" value="Pectin lyase-like"/>
    <property type="match status" value="1"/>
</dbReference>
<dbReference type="PANTHER" id="PTHR11319">
    <property type="entry name" value="G PROTEIN-COUPLED RECEPTOR-RELATED"/>
    <property type="match status" value="1"/>
</dbReference>
<feature type="transmembrane region" description="Helical" evidence="2">
    <location>
        <begin position="2857"/>
        <end position="2875"/>
    </location>
</feature>
<dbReference type="SUPFAM" id="SSF101908">
    <property type="entry name" value="Putative isomerase YbhE"/>
    <property type="match status" value="1"/>
</dbReference>
<evidence type="ECO:0000256" key="1">
    <source>
        <dbReference type="SAM" id="MobiDB-lite"/>
    </source>
</evidence>
<dbReference type="SMART" id="SM00320">
    <property type="entry name" value="WD40"/>
    <property type="match status" value="4"/>
</dbReference>
<dbReference type="InterPro" id="IPR001680">
    <property type="entry name" value="WD40_rpt"/>
</dbReference>
<dbReference type="PANTHER" id="PTHR11319:SF35">
    <property type="entry name" value="OUTER MEMBRANE PROTEIN PMPC-RELATED"/>
    <property type="match status" value="1"/>
</dbReference>
<name>I7MKS0_TETTS</name>
<dbReference type="eggNOG" id="ENOG502SA63">
    <property type="taxonomic scope" value="Eukaryota"/>
</dbReference>